<dbReference type="OrthoDB" id="4618973at2"/>
<evidence type="ECO:0000313" key="2">
    <source>
        <dbReference type="Proteomes" id="UP000320876"/>
    </source>
</evidence>
<dbReference type="SUPFAM" id="SSF55961">
    <property type="entry name" value="Bet v1-like"/>
    <property type="match status" value="1"/>
</dbReference>
<organism evidence="1 2">
    <name type="scientific">Amycolatopsis cihanbeyliensis</name>
    <dbReference type="NCBI Taxonomy" id="1128664"/>
    <lineage>
        <taxon>Bacteria</taxon>
        <taxon>Bacillati</taxon>
        <taxon>Actinomycetota</taxon>
        <taxon>Actinomycetes</taxon>
        <taxon>Pseudonocardiales</taxon>
        <taxon>Pseudonocardiaceae</taxon>
        <taxon>Amycolatopsis</taxon>
    </lineage>
</organism>
<evidence type="ECO:0000313" key="1">
    <source>
        <dbReference type="EMBL" id="TQJ05157.1"/>
    </source>
</evidence>
<gene>
    <name evidence="1" type="ORF">FB471_4982</name>
</gene>
<comment type="caution">
    <text evidence="1">The sequence shown here is derived from an EMBL/GenBank/DDBJ whole genome shotgun (WGS) entry which is preliminary data.</text>
</comment>
<reference evidence="1 2" key="1">
    <citation type="submission" date="2019-06" db="EMBL/GenBank/DDBJ databases">
        <title>Sequencing the genomes of 1000 actinobacteria strains.</title>
        <authorList>
            <person name="Klenk H.-P."/>
        </authorList>
    </citation>
    <scope>NUCLEOTIDE SEQUENCE [LARGE SCALE GENOMIC DNA]</scope>
    <source>
        <strain evidence="1 2">DSM 45679</strain>
    </source>
</reference>
<dbReference type="EMBL" id="VFML01000001">
    <property type="protein sequence ID" value="TQJ05157.1"/>
    <property type="molecule type" value="Genomic_DNA"/>
</dbReference>
<sequence length="186" mass="20151">MAKTSVENAPLFRLSAEIHVAAPPAEVYAVVGDLARSGEWSPECVGGSWVSGEPGTVGAVFRGENLRGTDVVAWAPVVRGTWFTESEVVAAEPGRTFQWSMRTHSGEKQDSVWAYDIEARDGGSVLTHRFRMGSPTEGIRGITAEMDEAGKSAFFAEWGEKLAADLAVTLERIKHVIENRSTEEKG</sequence>
<dbReference type="AlphaFoldDB" id="A0A542DQ15"/>
<dbReference type="CDD" id="cd07812">
    <property type="entry name" value="SRPBCC"/>
    <property type="match status" value="1"/>
</dbReference>
<dbReference type="InterPro" id="IPR023393">
    <property type="entry name" value="START-like_dom_sf"/>
</dbReference>
<dbReference type="Gene3D" id="3.30.530.20">
    <property type="match status" value="1"/>
</dbReference>
<dbReference type="InterPro" id="IPR019587">
    <property type="entry name" value="Polyketide_cyclase/dehydratase"/>
</dbReference>
<accession>A0A542DQ15</accession>
<proteinExistence type="predicted"/>
<keyword evidence="2" id="KW-1185">Reference proteome</keyword>
<dbReference type="Pfam" id="PF10604">
    <property type="entry name" value="Polyketide_cyc2"/>
    <property type="match status" value="1"/>
</dbReference>
<dbReference type="Proteomes" id="UP000320876">
    <property type="component" value="Unassembled WGS sequence"/>
</dbReference>
<protein>
    <submittedName>
        <fullName evidence="1">Polyketide cyclase/dehydrase/lipid transport protein</fullName>
    </submittedName>
</protein>
<dbReference type="RefSeq" id="WP_142000727.1">
    <property type="nucleotide sequence ID" value="NZ_VFML01000001.1"/>
</dbReference>
<name>A0A542DQ15_AMYCI</name>